<dbReference type="GO" id="GO:0016747">
    <property type="term" value="F:acyltransferase activity, transferring groups other than amino-acyl groups"/>
    <property type="evidence" value="ECO:0007669"/>
    <property type="project" value="InterPro"/>
</dbReference>
<dbReference type="STRING" id="157733.AB986_03470"/>
<feature type="domain" description="N-acetyltransferase" evidence="1">
    <location>
        <begin position="147"/>
        <end position="285"/>
    </location>
</feature>
<dbReference type="Pfam" id="PF08445">
    <property type="entry name" value="FR47"/>
    <property type="match status" value="1"/>
</dbReference>
<dbReference type="RefSeq" id="WP_048309485.1">
    <property type="nucleotide sequence ID" value="NZ_CP119526.1"/>
</dbReference>
<reference evidence="2" key="1">
    <citation type="submission" date="2015-06" db="EMBL/GenBank/DDBJ databases">
        <authorList>
            <person name="Liu B."/>
            <person name="Wang J."/>
            <person name="Zhu Y."/>
            <person name="Liu G."/>
            <person name="Chen Q."/>
            <person name="Zheng C."/>
            <person name="Che J."/>
            <person name="Ge C."/>
            <person name="Shi H."/>
            <person name="Pan Z."/>
            <person name="Liu X."/>
        </authorList>
    </citation>
    <scope>NUCLEOTIDE SEQUENCE [LARGE SCALE GENOMIC DNA]</scope>
    <source>
        <strain evidence="2">DSM 16346</strain>
    </source>
</reference>
<dbReference type="SUPFAM" id="SSF55729">
    <property type="entry name" value="Acyl-CoA N-acyltransferases (Nat)"/>
    <property type="match status" value="1"/>
</dbReference>
<organism evidence="2 3">
    <name type="scientific">Guptibacillus hwajinpoensis</name>
    <dbReference type="NCBI Taxonomy" id="208199"/>
    <lineage>
        <taxon>Bacteria</taxon>
        <taxon>Bacillati</taxon>
        <taxon>Bacillota</taxon>
        <taxon>Bacilli</taxon>
        <taxon>Bacillales</taxon>
        <taxon>Guptibacillaceae</taxon>
        <taxon>Guptibacillus</taxon>
    </lineage>
</organism>
<sequence>MRIKNFQDPIAYLDYVQIFLEKNEAVNNLSLGILHRHVIQNGKIDVDNEPYLATIETDDGKIELCMIQTPPHNLTIAGCATTSRESLLYGANQLHKQKQVPGILGENRFVEIFSEEYSRLTKAKRTLHMNQRIYRLDQVNPPKQVDGSMRMAEELDSEMITEWIQRFTQSLGQPIPYEESRERAIQLIEEQTLVLWQVENQIVSMANQTRPTSNGMTINFVYTPPEFERNGYASACVAELSQSILNRGYSFCSLYTDLSNPTSNSIYMRIGYKPVGDSIVYLFES</sequence>
<evidence type="ECO:0000259" key="1">
    <source>
        <dbReference type="PROSITE" id="PS51186"/>
    </source>
</evidence>
<dbReference type="InterPro" id="IPR013653">
    <property type="entry name" value="GCN5-like_dom"/>
</dbReference>
<keyword evidence="3" id="KW-1185">Reference proteome</keyword>
<name>A0A0J6D241_9BACL</name>
<comment type="caution">
    <text evidence="2">The sequence shown here is derived from an EMBL/GenBank/DDBJ whole genome shotgun (WGS) entry which is preliminary data.</text>
</comment>
<evidence type="ECO:0000313" key="2">
    <source>
        <dbReference type="EMBL" id="KMM38374.1"/>
    </source>
</evidence>
<gene>
    <name evidence="2" type="ORF">AB986_03470</name>
</gene>
<dbReference type="Proteomes" id="UP000035996">
    <property type="component" value="Unassembled WGS sequence"/>
</dbReference>
<protein>
    <recommendedName>
        <fullName evidence="1">N-acetyltransferase domain-containing protein</fullName>
    </recommendedName>
</protein>
<dbReference type="Gene3D" id="3.40.630.30">
    <property type="match status" value="1"/>
</dbReference>
<dbReference type="InterPro" id="IPR000182">
    <property type="entry name" value="GNAT_dom"/>
</dbReference>
<dbReference type="PATRIC" id="fig|157733.3.peg.2911"/>
<evidence type="ECO:0000313" key="3">
    <source>
        <dbReference type="Proteomes" id="UP000035996"/>
    </source>
</evidence>
<dbReference type="AlphaFoldDB" id="A0A0J6D241"/>
<dbReference type="PROSITE" id="PS51186">
    <property type="entry name" value="GNAT"/>
    <property type="match status" value="1"/>
</dbReference>
<accession>A0A0J6D241</accession>
<dbReference type="EMBL" id="LELK01000001">
    <property type="protein sequence ID" value="KMM38374.1"/>
    <property type="molecule type" value="Genomic_DNA"/>
</dbReference>
<dbReference type="OrthoDB" id="3174529at2"/>
<dbReference type="InterPro" id="IPR016181">
    <property type="entry name" value="Acyl_CoA_acyltransferase"/>
</dbReference>
<proteinExistence type="predicted"/>